<evidence type="ECO:0000259" key="1">
    <source>
        <dbReference type="Pfam" id="PF01910"/>
    </source>
</evidence>
<evidence type="ECO:0000313" key="2">
    <source>
        <dbReference type="EMBL" id="TQV85571.1"/>
    </source>
</evidence>
<dbReference type="Pfam" id="PF01910">
    <property type="entry name" value="Thiamine_BP"/>
    <property type="match status" value="1"/>
</dbReference>
<dbReference type="AlphaFoldDB" id="A0A545U7Y6"/>
<dbReference type="Gene3D" id="3.30.70.930">
    <property type="match status" value="1"/>
</dbReference>
<name>A0A545U7Y6_9GAMM</name>
<dbReference type="InterPro" id="IPR002767">
    <property type="entry name" value="Thiamine_BP"/>
</dbReference>
<gene>
    <name evidence="2" type="ORF">FLL46_20660</name>
</gene>
<accession>A0A545U7Y6</accession>
<feature type="domain" description="Thiamine-binding protein" evidence="1">
    <location>
        <begin position="6"/>
        <end position="67"/>
    </location>
</feature>
<dbReference type="SUPFAM" id="SSF89957">
    <property type="entry name" value="MTH1187/YkoF-like"/>
    <property type="match status" value="1"/>
</dbReference>
<proteinExistence type="predicted"/>
<dbReference type="OrthoDB" id="164222at2"/>
<protein>
    <recommendedName>
        <fullName evidence="1">Thiamine-binding protein domain-containing protein</fullName>
    </recommendedName>
</protein>
<organism evidence="2 3">
    <name type="scientific">Aliikangiella coralliicola</name>
    <dbReference type="NCBI Taxonomy" id="2592383"/>
    <lineage>
        <taxon>Bacteria</taxon>
        <taxon>Pseudomonadati</taxon>
        <taxon>Pseudomonadota</taxon>
        <taxon>Gammaproteobacteria</taxon>
        <taxon>Oceanospirillales</taxon>
        <taxon>Pleioneaceae</taxon>
        <taxon>Aliikangiella</taxon>
    </lineage>
</organism>
<keyword evidence="3" id="KW-1185">Reference proteome</keyword>
<dbReference type="InterPro" id="IPR029756">
    <property type="entry name" value="MTH1187/YkoF-like"/>
</dbReference>
<comment type="caution">
    <text evidence="2">The sequence shown here is derived from an EMBL/GenBank/DDBJ whole genome shotgun (WGS) entry which is preliminary data.</text>
</comment>
<evidence type="ECO:0000313" key="3">
    <source>
        <dbReference type="Proteomes" id="UP000315439"/>
    </source>
</evidence>
<sequence length="82" mass="9377">MKISLELSLYPLDDNFLNIIKDIVERLNANESVTCITNSMSTQIFGEYDDVMTLLNQTVRYSFETYGKQVFVAKFLNSDVAP</sequence>
<dbReference type="Proteomes" id="UP000315439">
    <property type="component" value="Unassembled WGS sequence"/>
</dbReference>
<reference evidence="2 3" key="1">
    <citation type="submission" date="2019-07" db="EMBL/GenBank/DDBJ databases">
        <title>Draft genome for Aliikangiella sp. M105.</title>
        <authorList>
            <person name="Wang G."/>
        </authorList>
    </citation>
    <scope>NUCLEOTIDE SEQUENCE [LARGE SCALE GENOMIC DNA]</scope>
    <source>
        <strain evidence="2 3">M105</strain>
    </source>
</reference>
<dbReference type="EMBL" id="VIKS01000012">
    <property type="protein sequence ID" value="TQV85571.1"/>
    <property type="molecule type" value="Genomic_DNA"/>
</dbReference>
<dbReference type="RefSeq" id="WP_142933247.1">
    <property type="nucleotide sequence ID" value="NZ_ML660168.1"/>
</dbReference>